<dbReference type="HOGENOM" id="CLU_195529_0_0_1"/>
<reference evidence="1 3" key="1">
    <citation type="journal article" date="2011" name="Nature">
        <title>The Medicago genome provides insight into the evolution of rhizobial symbioses.</title>
        <authorList>
            <person name="Young N.D."/>
            <person name="Debelle F."/>
            <person name="Oldroyd G.E."/>
            <person name="Geurts R."/>
            <person name="Cannon S.B."/>
            <person name="Udvardi M.K."/>
            <person name="Benedito V.A."/>
            <person name="Mayer K.F."/>
            <person name="Gouzy J."/>
            <person name="Schoof H."/>
            <person name="Van de Peer Y."/>
            <person name="Proost S."/>
            <person name="Cook D.R."/>
            <person name="Meyers B.C."/>
            <person name="Spannagl M."/>
            <person name="Cheung F."/>
            <person name="De Mita S."/>
            <person name="Krishnakumar V."/>
            <person name="Gundlach H."/>
            <person name="Zhou S."/>
            <person name="Mudge J."/>
            <person name="Bharti A.K."/>
            <person name="Murray J.D."/>
            <person name="Naoumkina M.A."/>
            <person name="Rosen B."/>
            <person name="Silverstein K.A."/>
            <person name="Tang H."/>
            <person name="Rombauts S."/>
            <person name="Zhao P.X."/>
            <person name="Zhou P."/>
            <person name="Barbe V."/>
            <person name="Bardou P."/>
            <person name="Bechner M."/>
            <person name="Bellec A."/>
            <person name="Berger A."/>
            <person name="Berges H."/>
            <person name="Bidwell S."/>
            <person name="Bisseling T."/>
            <person name="Choisne N."/>
            <person name="Couloux A."/>
            <person name="Denny R."/>
            <person name="Deshpande S."/>
            <person name="Dai X."/>
            <person name="Doyle J.J."/>
            <person name="Dudez A.M."/>
            <person name="Farmer A.D."/>
            <person name="Fouteau S."/>
            <person name="Franken C."/>
            <person name="Gibelin C."/>
            <person name="Gish J."/>
            <person name="Goldstein S."/>
            <person name="Gonzalez A.J."/>
            <person name="Green P.J."/>
            <person name="Hallab A."/>
            <person name="Hartog M."/>
            <person name="Hua A."/>
            <person name="Humphray S.J."/>
            <person name="Jeong D.H."/>
            <person name="Jing Y."/>
            <person name="Jocker A."/>
            <person name="Kenton S.M."/>
            <person name="Kim D.J."/>
            <person name="Klee K."/>
            <person name="Lai H."/>
            <person name="Lang C."/>
            <person name="Lin S."/>
            <person name="Macmil S.L."/>
            <person name="Magdelenat G."/>
            <person name="Matthews L."/>
            <person name="McCorrison J."/>
            <person name="Monaghan E.L."/>
            <person name="Mun J.H."/>
            <person name="Najar F.Z."/>
            <person name="Nicholson C."/>
            <person name="Noirot C."/>
            <person name="O'Bleness M."/>
            <person name="Paule C.R."/>
            <person name="Poulain J."/>
            <person name="Prion F."/>
            <person name="Qin B."/>
            <person name="Qu C."/>
            <person name="Retzel E.F."/>
            <person name="Riddle C."/>
            <person name="Sallet E."/>
            <person name="Samain S."/>
            <person name="Samson N."/>
            <person name="Sanders I."/>
            <person name="Saurat O."/>
            <person name="Scarpelli C."/>
            <person name="Schiex T."/>
            <person name="Segurens B."/>
            <person name="Severin A.J."/>
            <person name="Sherrier D.J."/>
            <person name="Shi R."/>
            <person name="Sims S."/>
            <person name="Singer S.R."/>
            <person name="Sinharoy S."/>
            <person name="Sterck L."/>
            <person name="Viollet A."/>
            <person name="Wang B.B."/>
            <person name="Wang K."/>
            <person name="Wang M."/>
            <person name="Wang X."/>
            <person name="Warfsmann J."/>
            <person name="Weissenbach J."/>
            <person name="White D.D."/>
            <person name="White J.D."/>
            <person name="Wiley G.B."/>
            <person name="Wincker P."/>
            <person name="Xing Y."/>
            <person name="Yang L."/>
            <person name="Yao Z."/>
            <person name="Ying F."/>
            <person name="Zhai J."/>
            <person name="Zhou L."/>
            <person name="Zuber A."/>
            <person name="Denarie J."/>
            <person name="Dixon R.A."/>
            <person name="May G.D."/>
            <person name="Schwartz D.C."/>
            <person name="Rogers J."/>
            <person name="Quetier F."/>
            <person name="Town C.D."/>
            <person name="Roe B.A."/>
        </authorList>
    </citation>
    <scope>NUCLEOTIDE SEQUENCE [LARGE SCALE GENOMIC DNA]</scope>
    <source>
        <strain evidence="1">A17</strain>
        <strain evidence="2 3">cv. Jemalong A17</strain>
    </source>
</reference>
<gene>
    <name evidence="1" type="ordered locus">MTR_1g036690</name>
</gene>
<organism evidence="1 3">
    <name type="scientific">Medicago truncatula</name>
    <name type="common">Barrel medic</name>
    <name type="synonym">Medicago tribuloides</name>
    <dbReference type="NCBI Taxonomy" id="3880"/>
    <lineage>
        <taxon>Eukaryota</taxon>
        <taxon>Viridiplantae</taxon>
        <taxon>Streptophyta</taxon>
        <taxon>Embryophyta</taxon>
        <taxon>Tracheophyta</taxon>
        <taxon>Spermatophyta</taxon>
        <taxon>Magnoliopsida</taxon>
        <taxon>eudicotyledons</taxon>
        <taxon>Gunneridae</taxon>
        <taxon>Pentapetalae</taxon>
        <taxon>rosids</taxon>
        <taxon>fabids</taxon>
        <taxon>Fabales</taxon>
        <taxon>Fabaceae</taxon>
        <taxon>Papilionoideae</taxon>
        <taxon>50 kb inversion clade</taxon>
        <taxon>NPAAA clade</taxon>
        <taxon>Hologalegina</taxon>
        <taxon>IRL clade</taxon>
        <taxon>Trifolieae</taxon>
        <taxon>Medicago</taxon>
    </lineage>
</organism>
<dbReference type="EMBL" id="CM001217">
    <property type="protein sequence ID" value="KEH40871.1"/>
    <property type="molecule type" value="Genomic_DNA"/>
</dbReference>
<keyword evidence="3" id="KW-1185">Reference proteome</keyword>
<protein>
    <submittedName>
        <fullName evidence="1 2">Uncharacterized protein</fullName>
    </submittedName>
</protein>
<reference evidence="2" key="3">
    <citation type="submission" date="2015-04" db="UniProtKB">
        <authorList>
            <consortium name="EnsemblPlants"/>
        </authorList>
    </citation>
    <scope>IDENTIFICATION</scope>
    <source>
        <strain evidence="2">cv. Jemalong A17</strain>
    </source>
</reference>
<proteinExistence type="predicted"/>
<accession>A0A072VH21</accession>
<reference evidence="1 3" key="2">
    <citation type="journal article" date="2014" name="BMC Genomics">
        <title>An improved genome release (version Mt4.0) for the model legume Medicago truncatula.</title>
        <authorList>
            <person name="Tang H."/>
            <person name="Krishnakumar V."/>
            <person name="Bidwell S."/>
            <person name="Rosen B."/>
            <person name="Chan A."/>
            <person name="Zhou S."/>
            <person name="Gentzbittel L."/>
            <person name="Childs K.L."/>
            <person name="Yandell M."/>
            <person name="Gundlach H."/>
            <person name="Mayer K.F."/>
            <person name="Schwartz D.C."/>
            <person name="Town C.D."/>
        </authorList>
    </citation>
    <scope>GENOME REANNOTATION</scope>
    <source>
        <strain evidence="1">A17</strain>
        <strain evidence="2 3">cv. Jemalong A17</strain>
    </source>
</reference>
<dbReference type="EnsemblPlants" id="KEH40871">
    <property type="protein sequence ID" value="KEH40871"/>
    <property type="gene ID" value="MTR_1g036690"/>
</dbReference>
<name>A0A072VH21_MEDTR</name>
<dbReference type="PANTHER" id="PTHR33325:SF11">
    <property type="entry name" value="COLD SHOCK DOMAIN-CONTAINING PROTEIN 4-LIKE"/>
    <property type="match status" value="1"/>
</dbReference>
<sequence length="81" mass="9836">MDLYICYRCGDKSRWSHTYRTPKHLVDLYQQSIKKEKKIETHFAYEDGDMDPTHLDIVDFHEDPNEKIYHHLIGDGRVKKW</sequence>
<evidence type="ECO:0000313" key="3">
    <source>
        <dbReference type="Proteomes" id="UP000002051"/>
    </source>
</evidence>
<evidence type="ECO:0000313" key="1">
    <source>
        <dbReference type="EMBL" id="KEH40871.1"/>
    </source>
</evidence>
<evidence type="ECO:0000313" key="2">
    <source>
        <dbReference type="EnsemblPlants" id="KEH40871"/>
    </source>
</evidence>
<dbReference type="AlphaFoldDB" id="A0A072VH21"/>
<dbReference type="PANTHER" id="PTHR33325">
    <property type="entry name" value="ZINC FINGER, CCHC-TYPE-RELATED"/>
    <property type="match status" value="1"/>
</dbReference>
<dbReference type="Proteomes" id="UP000002051">
    <property type="component" value="Unassembled WGS sequence"/>
</dbReference>